<dbReference type="Pfam" id="PF13639">
    <property type="entry name" value="zf-RING_2"/>
    <property type="match status" value="1"/>
</dbReference>
<name>A0AAD2AJ02_9LAMI</name>
<dbReference type="PANTHER" id="PTHR46913:SF22">
    <property type="entry name" value="RING-TYPE E3 UBIQUITIN TRANSFERASE"/>
    <property type="match status" value="1"/>
</dbReference>
<organism evidence="18 19">
    <name type="scientific">Fraxinus pennsylvanica</name>
    <dbReference type="NCBI Taxonomy" id="56036"/>
    <lineage>
        <taxon>Eukaryota</taxon>
        <taxon>Viridiplantae</taxon>
        <taxon>Streptophyta</taxon>
        <taxon>Embryophyta</taxon>
        <taxon>Tracheophyta</taxon>
        <taxon>Spermatophyta</taxon>
        <taxon>Magnoliopsida</taxon>
        <taxon>eudicotyledons</taxon>
        <taxon>Gunneridae</taxon>
        <taxon>Pentapetalae</taxon>
        <taxon>asterids</taxon>
        <taxon>lamiids</taxon>
        <taxon>Lamiales</taxon>
        <taxon>Oleaceae</taxon>
        <taxon>Oleeae</taxon>
        <taxon>Fraxinus</taxon>
    </lineage>
</organism>
<accession>A0AAD2AJ02</accession>
<feature type="transmembrane region" description="Helical" evidence="16">
    <location>
        <begin position="51"/>
        <end position="74"/>
    </location>
</feature>
<evidence type="ECO:0000313" key="18">
    <source>
        <dbReference type="EMBL" id="CAI9786067.1"/>
    </source>
</evidence>
<gene>
    <name evidence="18" type="ORF">FPE_LOCUS33497</name>
</gene>
<evidence type="ECO:0000256" key="3">
    <source>
        <dbReference type="ARBA" id="ARBA00004906"/>
    </source>
</evidence>
<dbReference type="InterPro" id="IPR001841">
    <property type="entry name" value="Znf_RING"/>
</dbReference>
<feature type="region of interest" description="Disordered" evidence="15">
    <location>
        <begin position="232"/>
        <end position="275"/>
    </location>
</feature>
<protein>
    <recommendedName>
        <fullName evidence="4">RING-type E3 ubiquitin transferase</fullName>
        <ecNumber evidence="4">2.3.2.27</ecNumber>
    </recommendedName>
</protein>
<dbReference type="GO" id="GO:0016567">
    <property type="term" value="P:protein ubiquitination"/>
    <property type="evidence" value="ECO:0007669"/>
    <property type="project" value="InterPro"/>
</dbReference>
<evidence type="ECO:0000256" key="12">
    <source>
        <dbReference type="ARBA" id="ARBA00023136"/>
    </source>
</evidence>
<dbReference type="PROSITE" id="PS50089">
    <property type="entry name" value="ZF_RING_2"/>
    <property type="match status" value="1"/>
</dbReference>
<comment type="similarity">
    <text evidence="13">Belongs to the RING-type zinc finger family. ATL subfamily.</text>
</comment>
<evidence type="ECO:0000256" key="14">
    <source>
        <dbReference type="PROSITE-ProRule" id="PRU00175"/>
    </source>
</evidence>
<evidence type="ECO:0000256" key="4">
    <source>
        <dbReference type="ARBA" id="ARBA00012483"/>
    </source>
</evidence>
<evidence type="ECO:0000256" key="11">
    <source>
        <dbReference type="ARBA" id="ARBA00022989"/>
    </source>
</evidence>
<dbReference type="InterPro" id="IPR044600">
    <property type="entry name" value="ATL1/ATL16-like"/>
</dbReference>
<evidence type="ECO:0000256" key="2">
    <source>
        <dbReference type="ARBA" id="ARBA00004167"/>
    </source>
</evidence>
<keyword evidence="9" id="KW-0833">Ubl conjugation pathway</keyword>
<dbReference type="GO" id="GO:0008270">
    <property type="term" value="F:zinc ion binding"/>
    <property type="evidence" value="ECO:0007669"/>
    <property type="project" value="UniProtKB-KW"/>
</dbReference>
<keyword evidence="6 16" id="KW-0812">Transmembrane</keyword>
<dbReference type="EMBL" id="OU503057">
    <property type="protein sequence ID" value="CAI9786067.1"/>
    <property type="molecule type" value="Genomic_DNA"/>
</dbReference>
<comment type="catalytic activity">
    <reaction evidence="1">
        <text>S-ubiquitinyl-[E2 ubiquitin-conjugating enzyme]-L-cysteine + [acceptor protein]-L-lysine = [E2 ubiquitin-conjugating enzyme]-L-cysteine + N(6)-ubiquitinyl-[acceptor protein]-L-lysine.</text>
        <dbReference type="EC" id="2.3.2.27"/>
    </reaction>
</comment>
<dbReference type="SUPFAM" id="SSF57850">
    <property type="entry name" value="RING/U-box"/>
    <property type="match status" value="1"/>
</dbReference>
<sequence>MGSIGNPSPWAPYSYKDCSQGICSMYCPQWCYIVFPPPPPYLSDDDSETPFSPLVIAIIAIVASAFILVSYYTIVTGYCRRRNNPNASVELDEIHDETNRDQWQVTSNGLDEALIKTITVFKYTKGDDLIEGTECSVCLSEFEENESLRLLPNCSHAFHLPCIDTWLKSHANCPLCRANVTSMNAVPLFTPSSQDSPAVDIASLEIQGLDDLITVVDDHDCDQESNHHDEVVVNLSNDDTRPKSSRQDNTNAEDSETRNSDIASTTDPKDVKKFTRSNSLGTFSTQNELSIAEIVRIEEEIQMMKCQSWKETGSSRIFGKR</sequence>
<evidence type="ECO:0000256" key="6">
    <source>
        <dbReference type="ARBA" id="ARBA00022692"/>
    </source>
</evidence>
<dbReference type="GO" id="GO:0016020">
    <property type="term" value="C:membrane"/>
    <property type="evidence" value="ECO:0007669"/>
    <property type="project" value="UniProtKB-SubCell"/>
</dbReference>
<dbReference type="EC" id="2.3.2.27" evidence="4"/>
<keyword evidence="7" id="KW-0479">Metal-binding</keyword>
<evidence type="ECO:0000256" key="1">
    <source>
        <dbReference type="ARBA" id="ARBA00000900"/>
    </source>
</evidence>
<dbReference type="PANTHER" id="PTHR46913">
    <property type="entry name" value="RING-H2 FINGER PROTEIN ATL16"/>
    <property type="match status" value="1"/>
</dbReference>
<proteinExistence type="inferred from homology"/>
<comment type="subcellular location">
    <subcellularLocation>
        <location evidence="2">Membrane</location>
        <topology evidence="2">Single-pass membrane protein</topology>
    </subcellularLocation>
</comment>
<dbReference type="FunFam" id="3.30.40.10:FF:000233">
    <property type="entry name" value="RING-H2 finger protein ATL54"/>
    <property type="match status" value="1"/>
</dbReference>
<keyword evidence="11 16" id="KW-1133">Transmembrane helix</keyword>
<evidence type="ECO:0000259" key="17">
    <source>
        <dbReference type="PROSITE" id="PS50089"/>
    </source>
</evidence>
<keyword evidence="12 16" id="KW-0472">Membrane</keyword>
<evidence type="ECO:0000256" key="15">
    <source>
        <dbReference type="SAM" id="MobiDB-lite"/>
    </source>
</evidence>
<dbReference type="SMART" id="SM00184">
    <property type="entry name" value="RING"/>
    <property type="match status" value="1"/>
</dbReference>
<evidence type="ECO:0000256" key="7">
    <source>
        <dbReference type="ARBA" id="ARBA00022723"/>
    </source>
</evidence>
<evidence type="ECO:0000313" key="19">
    <source>
        <dbReference type="Proteomes" id="UP000834106"/>
    </source>
</evidence>
<dbReference type="CDD" id="cd16461">
    <property type="entry name" value="RING-H2_EL5-like"/>
    <property type="match status" value="1"/>
</dbReference>
<evidence type="ECO:0000256" key="10">
    <source>
        <dbReference type="ARBA" id="ARBA00022833"/>
    </source>
</evidence>
<evidence type="ECO:0000256" key="8">
    <source>
        <dbReference type="ARBA" id="ARBA00022771"/>
    </source>
</evidence>
<keyword evidence="19" id="KW-1185">Reference proteome</keyword>
<evidence type="ECO:0000256" key="13">
    <source>
        <dbReference type="ARBA" id="ARBA00024209"/>
    </source>
</evidence>
<keyword evidence="8 14" id="KW-0863">Zinc-finger</keyword>
<evidence type="ECO:0000256" key="5">
    <source>
        <dbReference type="ARBA" id="ARBA00022679"/>
    </source>
</evidence>
<dbReference type="Proteomes" id="UP000834106">
    <property type="component" value="Chromosome 22"/>
</dbReference>
<comment type="pathway">
    <text evidence="3">Protein modification; protein ubiquitination.</text>
</comment>
<dbReference type="InterPro" id="IPR013083">
    <property type="entry name" value="Znf_RING/FYVE/PHD"/>
</dbReference>
<keyword evidence="10" id="KW-0862">Zinc</keyword>
<evidence type="ECO:0000256" key="9">
    <source>
        <dbReference type="ARBA" id="ARBA00022786"/>
    </source>
</evidence>
<dbReference type="Gene3D" id="3.30.40.10">
    <property type="entry name" value="Zinc/RING finger domain, C3HC4 (zinc finger)"/>
    <property type="match status" value="1"/>
</dbReference>
<evidence type="ECO:0000256" key="16">
    <source>
        <dbReference type="SAM" id="Phobius"/>
    </source>
</evidence>
<feature type="domain" description="RING-type" evidence="17">
    <location>
        <begin position="135"/>
        <end position="177"/>
    </location>
</feature>
<dbReference type="AlphaFoldDB" id="A0AAD2AJ02"/>
<dbReference type="GO" id="GO:0061630">
    <property type="term" value="F:ubiquitin protein ligase activity"/>
    <property type="evidence" value="ECO:0007669"/>
    <property type="project" value="UniProtKB-EC"/>
</dbReference>
<reference evidence="18" key="1">
    <citation type="submission" date="2023-05" db="EMBL/GenBank/DDBJ databases">
        <authorList>
            <person name="Huff M."/>
        </authorList>
    </citation>
    <scope>NUCLEOTIDE SEQUENCE</scope>
</reference>
<keyword evidence="5" id="KW-0808">Transferase</keyword>